<dbReference type="Gene3D" id="3.90.75.20">
    <property type="match status" value="1"/>
</dbReference>
<name>A0A0F9FQF8_9ZZZZ</name>
<dbReference type="InterPro" id="IPR003615">
    <property type="entry name" value="HNH_nuc"/>
</dbReference>
<dbReference type="InterPro" id="IPR044925">
    <property type="entry name" value="His-Me_finger_sf"/>
</dbReference>
<protein>
    <recommendedName>
        <fullName evidence="1">HNH nuclease domain-containing protein</fullName>
    </recommendedName>
</protein>
<proteinExistence type="predicted"/>
<evidence type="ECO:0000313" key="2">
    <source>
        <dbReference type="EMBL" id="KKL59555.1"/>
    </source>
</evidence>
<organism evidence="2">
    <name type="scientific">marine sediment metagenome</name>
    <dbReference type="NCBI Taxonomy" id="412755"/>
    <lineage>
        <taxon>unclassified sequences</taxon>
        <taxon>metagenomes</taxon>
        <taxon>ecological metagenomes</taxon>
    </lineage>
</organism>
<sequence length="185" mass="20348">MEKQLLGLGDNIQTMRIAGTDGKYVAGSDGHIYCYSTARNNRQKPYPFQVSEAIGSNGYPFIGFILGDKKKTMPVHILVCTAFHGLKPEPSMATRHLDGDKLNSKPNNLCWGTYAENEADKRRHGRTALGEKQGIAKLTDEAVRIIRASIPLGLWNSKDAAEVFGVSPSRINAIARGIGWEHICH</sequence>
<gene>
    <name evidence="2" type="ORF">LCGC14_2214150</name>
</gene>
<comment type="caution">
    <text evidence="2">The sequence shown here is derived from an EMBL/GenBank/DDBJ whole genome shotgun (WGS) entry which is preliminary data.</text>
</comment>
<evidence type="ECO:0000259" key="1">
    <source>
        <dbReference type="Pfam" id="PF13392"/>
    </source>
</evidence>
<dbReference type="SUPFAM" id="SSF54060">
    <property type="entry name" value="His-Me finger endonucleases"/>
    <property type="match status" value="1"/>
</dbReference>
<feature type="domain" description="HNH nuclease" evidence="1">
    <location>
        <begin position="75"/>
        <end position="118"/>
    </location>
</feature>
<accession>A0A0F9FQF8</accession>
<dbReference type="AlphaFoldDB" id="A0A0F9FQF8"/>
<dbReference type="Pfam" id="PF13392">
    <property type="entry name" value="HNH_3"/>
    <property type="match status" value="1"/>
</dbReference>
<reference evidence="2" key="1">
    <citation type="journal article" date="2015" name="Nature">
        <title>Complex archaea that bridge the gap between prokaryotes and eukaryotes.</title>
        <authorList>
            <person name="Spang A."/>
            <person name="Saw J.H."/>
            <person name="Jorgensen S.L."/>
            <person name="Zaremba-Niedzwiedzka K."/>
            <person name="Martijn J."/>
            <person name="Lind A.E."/>
            <person name="van Eijk R."/>
            <person name="Schleper C."/>
            <person name="Guy L."/>
            <person name="Ettema T.J."/>
        </authorList>
    </citation>
    <scope>NUCLEOTIDE SEQUENCE</scope>
</reference>
<dbReference type="EMBL" id="LAZR01029446">
    <property type="protein sequence ID" value="KKL59555.1"/>
    <property type="molecule type" value="Genomic_DNA"/>
</dbReference>